<comment type="similarity">
    <text evidence="2 6">Belongs to the CDC50/LEM3 family.</text>
</comment>
<evidence type="ECO:0000256" key="5">
    <source>
        <dbReference type="ARBA" id="ARBA00023136"/>
    </source>
</evidence>
<evidence type="ECO:0000313" key="8">
    <source>
        <dbReference type="EMBL" id="CAD8739681.1"/>
    </source>
</evidence>
<feature type="transmembrane region" description="Helical" evidence="7">
    <location>
        <begin position="27"/>
        <end position="52"/>
    </location>
</feature>
<dbReference type="GO" id="GO:0005886">
    <property type="term" value="C:plasma membrane"/>
    <property type="evidence" value="ECO:0007669"/>
    <property type="project" value="TreeGrafter"/>
</dbReference>
<keyword evidence="3 7" id="KW-0812">Transmembrane</keyword>
<evidence type="ECO:0000256" key="7">
    <source>
        <dbReference type="SAM" id="Phobius"/>
    </source>
</evidence>
<feature type="transmembrane region" description="Helical" evidence="7">
    <location>
        <begin position="371"/>
        <end position="391"/>
    </location>
</feature>
<dbReference type="Pfam" id="PF03381">
    <property type="entry name" value="CDC50"/>
    <property type="match status" value="1"/>
</dbReference>
<accession>A0A6U5CQ15</accession>
<dbReference type="InterPro" id="IPR005045">
    <property type="entry name" value="CDC50/LEM3_fam"/>
</dbReference>
<dbReference type="EMBL" id="HBFX01062379">
    <property type="protein sequence ID" value="CAD8986632.1"/>
    <property type="molecule type" value="Transcribed_RNA"/>
</dbReference>
<evidence type="ECO:0000256" key="2">
    <source>
        <dbReference type="ARBA" id="ARBA00009457"/>
    </source>
</evidence>
<dbReference type="AlphaFoldDB" id="A0A6U5CQ15"/>
<sequence>MSGTHGGTNRPADSAFKQQRLRAWQPILTPAAVIGSLGAIAVVFIAIGAAVMSASSGVVSVSVRYDEVCNGMLEPWNAILTNATCVVPLELEDDTTWEDNDINVYYGLDNFYQNHRRYVASRAAHQLVGTSMGLDSDARIANDPDSNGVSDCKYEMSYKDPSDGDKEVFQYPCGLIAWSKFNDTLLLREKVSGKYVMWNDGNPNCGSHALGVPCTTNPNGIAWQSDLDKKFKSPTPGWIATNCKYLGGKDISTSGFIDPTLFDGSKMVLRAAAQDCGAPACGMRVHKLDGTPNDGIYNCWHNTTNEDLVVWMRAAALPSFKKLYRRIPKGTLKKGTQYELLVQNRYPVASFDGAKHFSMSSSTFVGGRNDFLGYAYIVVGALCAVCALVFLGKHVVSPRIMGDPRYLHWK</sequence>
<dbReference type="EMBL" id="HBFK01010330">
    <property type="protein sequence ID" value="CAD8739681.1"/>
    <property type="molecule type" value="Transcribed_RNA"/>
</dbReference>
<evidence type="ECO:0008006" key="10">
    <source>
        <dbReference type="Google" id="ProtNLM"/>
    </source>
</evidence>
<dbReference type="GO" id="GO:0005783">
    <property type="term" value="C:endoplasmic reticulum"/>
    <property type="evidence" value="ECO:0007669"/>
    <property type="project" value="TreeGrafter"/>
</dbReference>
<dbReference type="GO" id="GO:0005794">
    <property type="term" value="C:Golgi apparatus"/>
    <property type="evidence" value="ECO:0007669"/>
    <property type="project" value="TreeGrafter"/>
</dbReference>
<evidence type="ECO:0000256" key="3">
    <source>
        <dbReference type="ARBA" id="ARBA00022692"/>
    </source>
</evidence>
<proteinExistence type="inferred from homology"/>
<evidence type="ECO:0000256" key="6">
    <source>
        <dbReference type="PIRNR" id="PIRNR015840"/>
    </source>
</evidence>
<gene>
    <name evidence="9" type="ORF">HAND00432_LOCUS37645</name>
    <name evidence="8" type="ORF">HAND1043_LOCUS6173</name>
</gene>
<evidence type="ECO:0000256" key="4">
    <source>
        <dbReference type="ARBA" id="ARBA00022989"/>
    </source>
</evidence>
<protein>
    <recommendedName>
        <fullName evidence="10">ALA-interacting subunit</fullName>
    </recommendedName>
</protein>
<reference evidence="8" key="1">
    <citation type="submission" date="2021-01" db="EMBL/GenBank/DDBJ databases">
        <authorList>
            <person name="Corre E."/>
            <person name="Pelletier E."/>
            <person name="Niang G."/>
            <person name="Scheremetjew M."/>
            <person name="Finn R."/>
            <person name="Kale V."/>
            <person name="Holt S."/>
            <person name="Cochrane G."/>
            <person name="Meng A."/>
            <person name="Brown T."/>
            <person name="Cohen L."/>
        </authorList>
    </citation>
    <scope>NUCLEOTIDE SEQUENCE</scope>
    <source>
        <strain evidence="8">CCMP441</strain>
        <strain evidence="9">CCMP644</strain>
    </source>
</reference>
<evidence type="ECO:0000313" key="9">
    <source>
        <dbReference type="EMBL" id="CAD8986632.1"/>
    </source>
</evidence>
<dbReference type="PIRSF" id="PIRSF015840">
    <property type="entry name" value="DUF284_TM_euk"/>
    <property type="match status" value="1"/>
</dbReference>
<comment type="subcellular location">
    <subcellularLocation>
        <location evidence="1">Membrane</location>
        <topology evidence="1">Multi-pass membrane protein</topology>
    </subcellularLocation>
</comment>
<dbReference type="PANTHER" id="PTHR10926">
    <property type="entry name" value="CELL CYCLE CONTROL PROTEIN 50"/>
    <property type="match status" value="1"/>
</dbReference>
<dbReference type="PANTHER" id="PTHR10926:SF0">
    <property type="entry name" value="CDC50, ISOFORM A"/>
    <property type="match status" value="1"/>
</dbReference>
<keyword evidence="4 7" id="KW-1133">Transmembrane helix</keyword>
<organism evidence="8">
    <name type="scientific">Hemiselmis andersenii</name>
    <name type="common">Cryptophyte alga</name>
    <dbReference type="NCBI Taxonomy" id="464988"/>
    <lineage>
        <taxon>Eukaryota</taxon>
        <taxon>Cryptophyceae</taxon>
        <taxon>Cryptomonadales</taxon>
        <taxon>Hemiselmidaceae</taxon>
        <taxon>Hemiselmis</taxon>
    </lineage>
</organism>
<keyword evidence="5 6" id="KW-0472">Membrane</keyword>
<evidence type="ECO:0000256" key="1">
    <source>
        <dbReference type="ARBA" id="ARBA00004141"/>
    </source>
</evidence>
<name>A0A6U5CQ15_HEMAN</name>